<organism evidence="2 3">
    <name type="scientific">Siphonobacter aquaeclarae</name>
    <dbReference type="NCBI Taxonomy" id="563176"/>
    <lineage>
        <taxon>Bacteria</taxon>
        <taxon>Pseudomonadati</taxon>
        <taxon>Bacteroidota</taxon>
        <taxon>Cytophagia</taxon>
        <taxon>Cytophagales</taxon>
        <taxon>Cytophagaceae</taxon>
        <taxon>Siphonobacter</taxon>
    </lineage>
</organism>
<keyword evidence="1" id="KW-1133">Transmembrane helix</keyword>
<keyword evidence="1" id="KW-0812">Transmembrane</keyword>
<keyword evidence="1" id="KW-0472">Membrane</keyword>
<feature type="transmembrane region" description="Helical" evidence="1">
    <location>
        <begin position="48"/>
        <end position="70"/>
    </location>
</feature>
<sequence>MEGLGWKQGEGRNSRLSVQPRQMGDCCFWVESGERDNPFPVKRSDRRFLFFAYLASSPAFYAITCVNGLGQEFENV</sequence>
<dbReference type="STRING" id="563176.SAMN04488090_2948"/>
<dbReference type="EMBL" id="FNGS01000005">
    <property type="protein sequence ID" value="SDM24123.1"/>
    <property type="molecule type" value="Genomic_DNA"/>
</dbReference>
<proteinExistence type="predicted"/>
<keyword evidence="3" id="KW-1185">Reference proteome</keyword>
<name>A0A1G9RLK8_9BACT</name>
<protein>
    <submittedName>
        <fullName evidence="2">Uncharacterized protein</fullName>
    </submittedName>
</protein>
<dbReference type="Proteomes" id="UP000198901">
    <property type="component" value="Unassembled WGS sequence"/>
</dbReference>
<evidence type="ECO:0000313" key="2">
    <source>
        <dbReference type="EMBL" id="SDM24123.1"/>
    </source>
</evidence>
<gene>
    <name evidence="2" type="ORF">SAMN04488090_2948</name>
</gene>
<dbReference type="AlphaFoldDB" id="A0A1G9RLK8"/>
<accession>A0A1G9RLK8</accession>
<evidence type="ECO:0000313" key="3">
    <source>
        <dbReference type="Proteomes" id="UP000198901"/>
    </source>
</evidence>
<evidence type="ECO:0000256" key="1">
    <source>
        <dbReference type="SAM" id="Phobius"/>
    </source>
</evidence>
<reference evidence="2 3" key="1">
    <citation type="submission" date="2016-10" db="EMBL/GenBank/DDBJ databases">
        <authorList>
            <person name="de Groot N.N."/>
        </authorList>
    </citation>
    <scope>NUCLEOTIDE SEQUENCE [LARGE SCALE GENOMIC DNA]</scope>
    <source>
        <strain evidence="2 3">DSM 21668</strain>
    </source>
</reference>